<proteinExistence type="predicted"/>
<feature type="compositionally biased region" description="Polar residues" evidence="1">
    <location>
        <begin position="432"/>
        <end position="441"/>
    </location>
</feature>
<feature type="compositionally biased region" description="Low complexity" evidence="1">
    <location>
        <begin position="219"/>
        <end position="235"/>
    </location>
</feature>
<feature type="region of interest" description="Disordered" evidence="1">
    <location>
        <begin position="501"/>
        <end position="567"/>
    </location>
</feature>
<comment type="caution">
    <text evidence="2">The sequence shown here is derived from an EMBL/GenBank/DDBJ whole genome shotgun (WGS) entry which is preliminary data.</text>
</comment>
<dbReference type="Proteomes" id="UP001589870">
    <property type="component" value="Unassembled WGS sequence"/>
</dbReference>
<feature type="compositionally biased region" description="Low complexity" evidence="1">
    <location>
        <begin position="151"/>
        <end position="176"/>
    </location>
</feature>
<dbReference type="EMBL" id="JBHMQT010000032">
    <property type="protein sequence ID" value="MFC0863592.1"/>
    <property type="molecule type" value="Genomic_DNA"/>
</dbReference>
<dbReference type="RefSeq" id="WP_394301729.1">
    <property type="nucleotide sequence ID" value="NZ_JBHMQT010000032.1"/>
</dbReference>
<sequence length="567" mass="58628">MIGVISGLVAVVLVVLMVVALGMRSMNRRESALSAERIKAMAENKGPKPRRPAEETFFESFPQGFDAFEEPAEPAKQQRPGSARQGGGRQARAAERGGNAQRGGKQAAPAGARGKRGVNEWGEHDDYDDDYWSRVRADDGGFGGSIAARLATPRPAEQPTEAEATTGAAADPNAATMQVPLPQRPVPAGLADLVETSRAAETSQTAAGTSRGRAKQTPAASTSTASASMSAAALAEQKTVTFSAPTPTPDALGTSPSRGRSSRAGSRSSRSGGRRSAAAAEAGRTSASGSFEAPSAPMTSPAAPMPTTGAFSAGSYETPIGTGPFEAAPPTAATPAAGTGSASTWPSAYEPSAYELPHGDAYDLSRNATGPFSPADTGPSYSVTPPASTNHEAASNPASTTSPGWPSMRDVLDEPEPPRPASSSWPAVETYQMPQTQTPGYSATAAPPGDGVAYGSVPPSTPSSYEVSAGWATIDESDTVTGSVPTASPYESAGYDVPSGQSNYYGYEQQQGGYGTGQAASPSWQEQNTGENWPTYDEMYGDTQKPTTARRGSHRSEPETDYPDYYR</sequence>
<feature type="compositionally biased region" description="Polar residues" evidence="1">
    <location>
        <begin position="379"/>
        <end position="404"/>
    </location>
</feature>
<gene>
    <name evidence="2" type="ORF">ACFHYQ_14920</name>
</gene>
<feature type="region of interest" description="Disordered" evidence="1">
    <location>
        <begin position="476"/>
        <end position="495"/>
    </location>
</feature>
<feature type="compositionally biased region" description="Low complexity" evidence="1">
    <location>
        <begin position="501"/>
        <end position="511"/>
    </location>
</feature>
<accession>A0ABV6U568</accession>
<feature type="compositionally biased region" description="Polar residues" evidence="1">
    <location>
        <begin position="519"/>
        <end position="532"/>
    </location>
</feature>
<name>A0ABV6U568_9ACTN</name>
<protein>
    <submittedName>
        <fullName evidence="2">Uncharacterized protein</fullName>
    </submittedName>
</protein>
<feature type="compositionally biased region" description="Low complexity" evidence="1">
    <location>
        <begin position="321"/>
        <end position="342"/>
    </location>
</feature>
<evidence type="ECO:0000256" key="1">
    <source>
        <dbReference type="SAM" id="MobiDB-lite"/>
    </source>
</evidence>
<feature type="compositionally biased region" description="Low complexity" evidence="1">
    <location>
        <begin position="253"/>
        <end position="308"/>
    </location>
</feature>
<feature type="compositionally biased region" description="Basic and acidic residues" evidence="1">
    <location>
        <begin position="554"/>
        <end position="567"/>
    </location>
</feature>
<organism evidence="2 3">
    <name type="scientific">Sphaerimonospora cavernae</name>
    <dbReference type="NCBI Taxonomy" id="1740611"/>
    <lineage>
        <taxon>Bacteria</taxon>
        <taxon>Bacillati</taxon>
        <taxon>Actinomycetota</taxon>
        <taxon>Actinomycetes</taxon>
        <taxon>Streptosporangiales</taxon>
        <taxon>Streptosporangiaceae</taxon>
        <taxon>Sphaerimonospora</taxon>
    </lineage>
</organism>
<reference evidence="2 3" key="1">
    <citation type="submission" date="2024-09" db="EMBL/GenBank/DDBJ databases">
        <authorList>
            <person name="Sun Q."/>
            <person name="Mori K."/>
        </authorList>
    </citation>
    <scope>NUCLEOTIDE SEQUENCE [LARGE SCALE GENOMIC DNA]</scope>
    <source>
        <strain evidence="2 3">TBRC 1851</strain>
    </source>
</reference>
<feature type="compositionally biased region" description="Polar residues" evidence="1">
    <location>
        <begin position="199"/>
        <end position="208"/>
    </location>
</feature>
<keyword evidence="3" id="KW-1185">Reference proteome</keyword>
<evidence type="ECO:0000313" key="3">
    <source>
        <dbReference type="Proteomes" id="UP001589870"/>
    </source>
</evidence>
<evidence type="ECO:0000313" key="2">
    <source>
        <dbReference type="EMBL" id="MFC0863592.1"/>
    </source>
</evidence>
<feature type="region of interest" description="Disordered" evidence="1">
    <location>
        <begin position="62"/>
        <end position="470"/>
    </location>
</feature>